<dbReference type="InterPro" id="IPR019288">
    <property type="entry name" value="3'-5'_exonuclease_PolB-like"/>
</dbReference>
<dbReference type="AlphaFoldDB" id="A0A497XRD3"/>
<evidence type="ECO:0000259" key="1">
    <source>
        <dbReference type="Pfam" id="PF10108"/>
    </source>
</evidence>
<dbReference type="Pfam" id="PF10108">
    <property type="entry name" value="DNA_pol_B_exo2"/>
    <property type="match status" value="1"/>
</dbReference>
<dbReference type="Proteomes" id="UP000267841">
    <property type="component" value="Unassembled WGS sequence"/>
</dbReference>
<accession>A0A497XRD3</accession>
<dbReference type="OrthoDB" id="9773351at2"/>
<organism evidence="2 3">
    <name type="scientific">Hydrogenivirga caldilitoris</name>
    <dbReference type="NCBI Taxonomy" id="246264"/>
    <lineage>
        <taxon>Bacteria</taxon>
        <taxon>Pseudomonadati</taxon>
        <taxon>Aquificota</taxon>
        <taxon>Aquificia</taxon>
        <taxon>Aquificales</taxon>
        <taxon>Aquificaceae</taxon>
        <taxon>Hydrogenivirga</taxon>
    </lineage>
</organism>
<comment type="caution">
    <text evidence="2">The sequence shown here is derived from an EMBL/GenBank/DDBJ whole genome shotgun (WGS) entry which is preliminary data.</text>
</comment>
<reference evidence="2 3" key="1">
    <citation type="submission" date="2018-10" db="EMBL/GenBank/DDBJ databases">
        <title>Genomic Encyclopedia of Archaeal and Bacterial Type Strains, Phase II (KMG-II): from individual species to whole genera.</title>
        <authorList>
            <person name="Goeker M."/>
        </authorList>
    </citation>
    <scope>NUCLEOTIDE SEQUENCE [LARGE SCALE GENOMIC DNA]</scope>
    <source>
        <strain evidence="2 3">DSM 16510</strain>
    </source>
</reference>
<dbReference type="RefSeq" id="WP_121010654.1">
    <property type="nucleotide sequence ID" value="NZ_RCCJ01000001.1"/>
</dbReference>
<dbReference type="InterPro" id="IPR012337">
    <property type="entry name" value="RNaseH-like_sf"/>
</dbReference>
<dbReference type="EMBL" id="RCCJ01000001">
    <property type="protein sequence ID" value="RLJ70649.1"/>
    <property type="molecule type" value="Genomic_DNA"/>
</dbReference>
<evidence type="ECO:0000313" key="3">
    <source>
        <dbReference type="Proteomes" id="UP000267841"/>
    </source>
</evidence>
<keyword evidence="3" id="KW-1185">Reference proteome</keyword>
<proteinExistence type="predicted"/>
<evidence type="ECO:0000313" key="2">
    <source>
        <dbReference type="EMBL" id="RLJ70649.1"/>
    </source>
</evidence>
<dbReference type="Gene3D" id="3.30.420.10">
    <property type="entry name" value="Ribonuclease H-like superfamily/Ribonuclease H"/>
    <property type="match status" value="1"/>
</dbReference>
<name>A0A497XRD3_9AQUI</name>
<gene>
    <name evidence="2" type="ORF">BCF55_0928</name>
</gene>
<dbReference type="InterPro" id="IPR036397">
    <property type="entry name" value="RNaseH_sf"/>
</dbReference>
<sequence length="237" mass="27875">MEVVVFDIETVSVGEDSFDDKDWEYILKYAETEEDEEKQKERLSFWAFTAHLVSVTLLDLSGKKALVMYLSNDENTEEIEKDSFKVFMRSFSIGEGIEDAERKILRHFWKKVGERRDQRLVSFNGRRFDSVFLMLRSFILGVKATRNLLGSRYSYENHLDLLDALTFHGQGRKYSLDFVCRRLGIESPKELMDGHQVKEYFSQGRYRDIALYNLQDTIVTAKIYQRFYETLGDVFGL</sequence>
<feature type="domain" description="Predicted 3'-5' exonuclease PolB-like" evidence="1">
    <location>
        <begin position="89"/>
        <end position="231"/>
    </location>
</feature>
<dbReference type="SUPFAM" id="SSF53098">
    <property type="entry name" value="Ribonuclease H-like"/>
    <property type="match status" value="1"/>
</dbReference>
<protein>
    <recommendedName>
        <fullName evidence="1">Predicted 3'-5' exonuclease PolB-like domain-containing protein</fullName>
    </recommendedName>
</protein>
<dbReference type="GO" id="GO:0003676">
    <property type="term" value="F:nucleic acid binding"/>
    <property type="evidence" value="ECO:0007669"/>
    <property type="project" value="InterPro"/>
</dbReference>